<name>A0A9P9KP41_FUSSL</name>
<keyword evidence="3" id="KW-1185">Reference proteome</keyword>
<feature type="compositionally biased region" description="Acidic residues" evidence="1">
    <location>
        <begin position="383"/>
        <end position="398"/>
    </location>
</feature>
<evidence type="ECO:0000256" key="1">
    <source>
        <dbReference type="SAM" id="MobiDB-lite"/>
    </source>
</evidence>
<dbReference type="Proteomes" id="UP000736672">
    <property type="component" value="Unassembled WGS sequence"/>
</dbReference>
<proteinExistence type="predicted"/>
<evidence type="ECO:0000313" key="2">
    <source>
        <dbReference type="EMBL" id="KAH7266126.1"/>
    </source>
</evidence>
<dbReference type="PANTHER" id="PTHR37535:SF3">
    <property type="entry name" value="FLUG DOMAIN-CONTAINING PROTEIN"/>
    <property type="match status" value="1"/>
</dbReference>
<evidence type="ECO:0000313" key="3">
    <source>
        <dbReference type="Proteomes" id="UP000736672"/>
    </source>
</evidence>
<feature type="region of interest" description="Disordered" evidence="1">
    <location>
        <begin position="357"/>
        <end position="400"/>
    </location>
</feature>
<comment type="caution">
    <text evidence="2">The sequence shown here is derived from an EMBL/GenBank/DDBJ whole genome shotgun (WGS) entry which is preliminary data.</text>
</comment>
<dbReference type="AlphaFoldDB" id="A0A9P9KP41"/>
<sequence>MDLDLQETPCIELAECHQLAWVLGRVAALRPGSIGMPGRMGDRHLPYLVWGDLEIQRTQTVGKFFVQLTIRNLKTNSVDPEKGDSNKSLILSLHSPNGQLTFELSAPHRILTIALRRGVLSGINTIDDLFLQREKNISIKNEFKEKPILLRGGPRGRSVRADQPLSSGALTEYLKLRGQKIGLTKEITFYSIRRSAAMDLSTKIGPEMARAIMAHDPHSIVMEKYYTTQRTSLPNLTSLALGDDDGQVDHRPIDGSLVFSRLNQDQMRRVGPMLNTVFRELREMDEQYPHDGNARAKKYRDRVIRRAALRSVMRELADEQSKNLTIDGTTLRVEQLQSMSREFNRRVLDQARQHIANQAPATSVGDESENPVEDSGIDLGADFPEDDEQDEPEDDAEDQFQHQIDHGEAVEAFPDELSPDNDITHQLSEIDYATAARAAMEVWLSVGTEASTIGSKPVATVTCPKCQEDETVDDEAKNKQWQPSKLDRHINSEFHSGFKKFFRRAQNKAKLENLGGLQCEICVSIAPPGIVIPCHSTVKTLLLHIERCKSTSMTAGEFGIEAWWAELDTDAKAQVFIAHEQVKMEIGWYDADFRGDRQHKAKVKAEFKQRDNRRLSELSNAYKFTSEKQAPRPIPIGRHLLRGRNPSLVDDWVRESGMTDINKDYPLYTNPNIDLETSGLLQFVKKGPMPTESALTTVITRRYSRIATAVPMPATQGNPTIDNQRIINKLVRELQAEPRR</sequence>
<feature type="compositionally biased region" description="Acidic residues" evidence="1">
    <location>
        <begin position="366"/>
        <end position="376"/>
    </location>
</feature>
<dbReference type="PANTHER" id="PTHR37535">
    <property type="entry name" value="FLUG DOMAIN PROTEIN"/>
    <property type="match status" value="1"/>
</dbReference>
<accession>A0A9P9KP41</accession>
<reference evidence="2" key="1">
    <citation type="journal article" date="2021" name="Nat. Commun.">
        <title>Genetic determinants of endophytism in the Arabidopsis root mycobiome.</title>
        <authorList>
            <person name="Mesny F."/>
            <person name="Miyauchi S."/>
            <person name="Thiergart T."/>
            <person name="Pickel B."/>
            <person name="Atanasova L."/>
            <person name="Karlsson M."/>
            <person name="Huettel B."/>
            <person name="Barry K.W."/>
            <person name="Haridas S."/>
            <person name="Chen C."/>
            <person name="Bauer D."/>
            <person name="Andreopoulos W."/>
            <person name="Pangilinan J."/>
            <person name="LaButti K."/>
            <person name="Riley R."/>
            <person name="Lipzen A."/>
            <person name="Clum A."/>
            <person name="Drula E."/>
            <person name="Henrissat B."/>
            <person name="Kohler A."/>
            <person name="Grigoriev I.V."/>
            <person name="Martin F.M."/>
            <person name="Hacquard S."/>
        </authorList>
    </citation>
    <scope>NUCLEOTIDE SEQUENCE</scope>
    <source>
        <strain evidence="2">FSSC 5 MPI-SDFR-AT-0091</strain>
    </source>
</reference>
<dbReference type="EMBL" id="JAGTJS010000006">
    <property type="protein sequence ID" value="KAH7266126.1"/>
    <property type="molecule type" value="Genomic_DNA"/>
</dbReference>
<protein>
    <submittedName>
        <fullName evidence="2">Uncharacterized protein</fullName>
    </submittedName>
</protein>
<gene>
    <name evidence="2" type="ORF">B0J15DRAFT_580123</name>
</gene>
<dbReference type="OrthoDB" id="4809756at2759"/>
<organism evidence="2 3">
    <name type="scientific">Fusarium solani</name>
    <name type="common">Filamentous fungus</name>
    <dbReference type="NCBI Taxonomy" id="169388"/>
    <lineage>
        <taxon>Eukaryota</taxon>
        <taxon>Fungi</taxon>
        <taxon>Dikarya</taxon>
        <taxon>Ascomycota</taxon>
        <taxon>Pezizomycotina</taxon>
        <taxon>Sordariomycetes</taxon>
        <taxon>Hypocreomycetidae</taxon>
        <taxon>Hypocreales</taxon>
        <taxon>Nectriaceae</taxon>
        <taxon>Fusarium</taxon>
        <taxon>Fusarium solani species complex</taxon>
    </lineage>
</organism>